<keyword evidence="3" id="KW-1185">Reference proteome</keyword>
<dbReference type="InterPro" id="IPR014914">
    <property type="entry name" value="RES_dom"/>
</dbReference>
<organism evidence="2 3">
    <name type="scientific">Aliterella atlantica CENA595</name>
    <dbReference type="NCBI Taxonomy" id="1618023"/>
    <lineage>
        <taxon>Bacteria</taxon>
        <taxon>Bacillati</taxon>
        <taxon>Cyanobacteriota</taxon>
        <taxon>Cyanophyceae</taxon>
        <taxon>Chroococcidiopsidales</taxon>
        <taxon>Aliterellaceae</taxon>
        <taxon>Aliterella</taxon>
    </lineage>
</organism>
<dbReference type="EMBL" id="JYON01000038">
    <property type="protein sequence ID" value="KJH69612.1"/>
    <property type="molecule type" value="Genomic_DNA"/>
</dbReference>
<evidence type="ECO:0000259" key="1">
    <source>
        <dbReference type="SMART" id="SM00953"/>
    </source>
</evidence>
<reference evidence="2 3" key="1">
    <citation type="submission" date="2015-02" db="EMBL/GenBank/DDBJ databases">
        <title>Draft genome of a novel marine cyanobacterium (Chroococcales) isolated from South Atlantic Ocean.</title>
        <authorList>
            <person name="Rigonato J."/>
            <person name="Alvarenga D.O."/>
            <person name="Branco L.H."/>
            <person name="Varani A.M."/>
            <person name="Brandini F.P."/>
            <person name="Fiore M.F."/>
        </authorList>
    </citation>
    <scope>NUCLEOTIDE SEQUENCE [LARGE SCALE GENOMIC DNA]</scope>
    <source>
        <strain evidence="2 3">CENA595</strain>
    </source>
</reference>
<accession>A0A0D8ZMN4</accession>
<evidence type="ECO:0000313" key="2">
    <source>
        <dbReference type="EMBL" id="KJH69612.1"/>
    </source>
</evidence>
<protein>
    <recommendedName>
        <fullName evidence="1">RES domain-containing protein</fullName>
    </recommendedName>
</protein>
<evidence type="ECO:0000313" key="3">
    <source>
        <dbReference type="Proteomes" id="UP000032452"/>
    </source>
</evidence>
<dbReference type="STRING" id="1618023.UH38_22980"/>
<dbReference type="Pfam" id="PF08808">
    <property type="entry name" value="RES"/>
    <property type="match status" value="1"/>
</dbReference>
<sequence length="153" mass="16755">MRVWRICNAKWAATAFDGTGAKLYGGRWNPIGVTVVYTSSSLALATLELLVHLGVKTSPQAYVAIAADIPSTIAIEQVDKSNLPVDWRRDPSPSSLAAIGQQWVSRGNSAVLQVPSAVIDEEWNYLLNPQHLDFAQIAIAAAREFQFDSRLFN</sequence>
<proteinExistence type="predicted"/>
<name>A0A0D8ZMN4_9CYAN</name>
<dbReference type="AlphaFoldDB" id="A0A0D8ZMN4"/>
<feature type="domain" description="RES" evidence="1">
    <location>
        <begin position="15"/>
        <end position="141"/>
    </location>
</feature>
<dbReference type="Proteomes" id="UP000032452">
    <property type="component" value="Unassembled WGS sequence"/>
</dbReference>
<comment type="caution">
    <text evidence="2">The sequence shown here is derived from an EMBL/GenBank/DDBJ whole genome shotgun (WGS) entry which is preliminary data.</text>
</comment>
<dbReference type="SMART" id="SM00953">
    <property type="entry name" value="RES"/>
    <property type="match status" value="1"/>
</dbReference>
<gene>
    <name evidence="2" type="ORF">UH38_22980</name>
</gene>
<dbReference type="PATRIC" id="fig|1618023.3.peg.3334"/>